<dbReference type="RefSeq" id="WP_057916547.1">
    <property type="nucleotide sequence ID" value="NZ_CP011129.1"/>
</dbReference>
<gene>
    <name evidence="2" type="ORF">LA76x_0639</name>
</gene>
<keyword evidence="3" id="KW-1185">Reference proteome</keyword>
<dbReference type="Proteomes" id="UP000060787">
    <property type="component" value="Chromosome"/>
</dbReference>
<protein>
    <submittedName>
        <fullName evidence="2">Uncharacterized protein</fullName>
    </submittedName>
</protein>
<feature type="region of interest" description="Disordered" evidence="1">
    <location>
        <begin position="1"/>
        <end position="21"/>
    </location>
</feature>
<evidence type="ECO:0000313" key="2">
    <source>
        <dbReference type="EMBL" id="ALN78800.1"/>
    </source>
</evidence>
<dbReference type="STRING" id="84531.LA76x_0639"/>
<name>A0A0S2F5L8_LYSAN</name>
<dbReference type="KEGG" id="lab:LA76x_0639"/>
<dbReference type="AlphaFoldDB" id="A0A0S2F5L8"/>
<accession>A0A0S2F5L8</accession>
<sequence length="169" mass="18931">MTYAYRGEDGPIGGKPGRTPGEVKKAGGFKPWKSDSIDTSRANLRQLVTNGTLAGQAELWCLGKKRENGWFFSSGLDAATAYDTYQYFYRFDTTGLVLQPWSVLGQGDVAKMKLYLDSNDLDMATKIAVIWSPRPKELLVMSPVEVPSIELRTQEKPEKWLELEKYTGP</sequence>
<dbReference type="EMBL" id="CP011129">
    <property type="protein sequence ID" value="ALN78800.1"/>
    <property type="molecule type" value="Genomic_DNA"/>
</dbReference>
<proteinExistence type="predicted"/>
<dbReference type="KEGG" id="laq:GLA29479_5152"/>
<evidence type="ECO:0000256" key="1">
    <source>
        <dbReference type="SAM" id="MobiDB-lite"/>
    </source>
</evidence>
<organism evidence="2 3">
    <name type="scientific">Lysobacter antibioticus</name>
    <dbReference type="NCBI Taxonomy" id="84531"/>
    <lineage>
        <taxon>Bacteria</taxon>
        <taxon>Pseudomonadati</taxon>
        <taxon>Pseudomonadota</taxon>
        <taxon>Gammaproteobacteria</taxon>
        <taxon>Lysobacterales</taxon>
        <taxon>Lysobacteraceae</taxon>
        <taxon>Lysobacter</taxon>
    </lineage>
</organism>
<dbReference type="PATRIC" id="fig|84531.7.peg.5056"/>
<reference evidence="2 3" key="1">
    <citation type="journal article" date="2015" name="BMC Genomics">
        <title>Comparative genomics and metabolic profiling of the genus Lysobacter.</title>
        <authorList>
            <person name="de Bruijn I."/>
            <person name="Cheng X."/>
            <person name="de Jager V."/>
            <person name="Exposito R.G."/>
            <person name="Watrous J."/>
            <person name="Patel N."/>
            <person name="Postma J."/>
            <person name="Dorrestein P.C."/>
            <person name="Kobayashi D."/>
            <person name="Raaijmakers J.M."/>
        </authorList>
    </citation>
    <scope>NUCLEOTIDE SEQUENCE [LARGE SCALE GENOMIC DNA]</scope>
    <source>
        <strain evidence="2 3">76</strain>
    </source>
</reference>
<evidence type="ECO:0000313" key="3">
    <source>
        <dbReference type="Proteomes" id="UP000060787"/>
    </source>
</evidence>